<reference evidence="1" key="1">
    <citation type="submission" date="2021-02" db="EMBL/GenBank/DDBJ databases">
        <authorList>
            <consortium name="DOE Joint Genome Institute"/>
            <person name="Ahrendt S."/>
            <person name="Looney B.P."/>
            <person name="Miyauchi S."/>
            <person name="Morin E."/>
            <person name="Drula E."/>
            <person name="Courty P.E."/>
            <person name="Chicoki N."/>
            <person name="Fauchery L."/>
            <person name="Kohler A."/>
            <person name="Kuo A."/>
            <person name="Labutti K."/>
            <person name="Pangilinan J."/>
            <person name="Lipzen A."/>
            <person name="Riley R."/>
            <person name="Andreopoulos W."/>
            <person name="He G."/>
            <person name="Johnson J."/>
            <person name="Barry K.W."/>
            <person name="Grigoriev I.V."/>
            <person name="Nagy L."/>
            <person name="Hibbett D."/>
            <person name="Henrissat B."/>
            <person name="Matheny P.B."/>
            <person name="Labbe J."/>
            <person name="Martin F."/>
        </authorList>
    </citation>
    <scope>NUCLEOTIDE SEQUENCE</scope>
    <source>
        <strain evidence="1">FP105234-sp</strain>
    </source>
</reference>
<proteinExistence type="predicted"/>
<dbReference type="Proteomes" id="UP000814033">
    <property type="component" value="Unassembled WGS sequence"/>
</dbReference>
<dbReference type="EMBL" id="MU276224">
    <property type="protein sequence ID" value="KAI0040137.1"/>
    <property type="molecule type" value="Genomic_DNA"/>
</dbReference>
<protein>
    <submittedName>
        <fullName evidence="1">Uncharacterized protein</fullName>
    </submittedName>
</protein>
<gene>
    <name evidence="1" type="ORF">FA95DRAFT_1566638</name>
</gene>
<comment type="caution">
    <text evidence="1">The sequence shown here is derived from an EMBL/GenBank/DDBJ whole genome shotgun (WGS) entry which is preliminary data.</text>
</comment>
<reference evidence="1" key="2">
    <citation type="journal article" date="2022" name="New Phytol.">
        <title>Evolutionary transition to the ectomycorrhizal habit in the genomes of a hyperdiverse lineage of mushroom-forming fungi.</title>
        <authorList>
            <person name="Looney B."/>
            <person name="Miyauchi S."/>
            <person name="Morin E."/>
            <person name="Drula E."/>
            <person name="Courty P.E."/>
            <person name="Kohler A."/>
            <person name="Kuo A."/>
            <person name="LaButti K."/>
            <person name="Pangilinan J."/>
            <person name="Lipzen A."/>
            <person name="Riley R."/>
            <person name="Andreopoulos W."/>
            <person name="He G."/>
            <person name="Johnson J."/>
            <person name="Nolan M."/>
            <person name="Tritt A."/>
            <person name="Barry K.W."/>
            <person name="Grigoriev I.V."/>
            <person name="Nagy L.G."/>
            <person name="Hibbett D."/>
            <person name="Henrissat B."/>
            <person name="Matheny P.B."/>
            <person name="Labbe J."/>
            <person name="Martin F.M."/>
        </authorList>
    </citation>
    <scope>NUCLEOTIDE SEQUENCE</scope>
    <source>
        <strain evidence="1">FP105234-sp</strain>
    </source>
</reference>
<accession>A0ACB8R8C1</accession>
<sequence>MSQLARYNSTPSSSIQRAAFLTPSQDSSFSGSSGHATQADILSLPLRPSSVKQLIHATRGHDDGSFVIEGNEIGHVTVVAQVVTIKHQTANDLFCLDDATGKMDARHWLDGEESEEYKGISENSWVRIIGLVKRILGKQFIRALHIRPVQDPHEIFFHLAELMVAQVAFDRSTPTTVEPSMTSTPLPAEPAVRTTTSRYAHLPPVSRGIIEYLLSLPDSYQGTEVGTIVEALGSTGDAIVNALQQLENEGLVYKADEIHFKGHWCEVEHIMIEDVFRASMVDAGYHRRSVTLYPDAAAPLPVVPVPVQAAPSLMVYGRAAPLAASSSASPEDFGWSRRSDSPTSSVPSLWAEPWRYSSSASSLLSTNSEPQVAPPKRSPLEAFFGRFPGFDYQPSRSPSTELYRLSKQRGWVRGSHQSRQAYNDYKDALTKEFEAIYGTDANDIHSWLLLCEVLEIRPPPEGLFACRSAVRATHVNIVDLVESKGKTSVVKFETEAELSAYTRRTSKFFPRHRVRAGGVLELLLRHILD</sequence>
<name>A0ACB8R8C1_9AGAM</name>
<evidence type="ECO:0000313" key="1">
    <source>
        <dbReference type="EMBL" id="KAI0040137.1"/>
    </source>
</evidence>
<keyword evidence="2" id="KW-1185">Reference proteome</keyword>
<organism evidence="1 2">
    <name type="scientific">Auriscalpium vulgare</name>
    <dbReference type="NCBI Taxonomy" id="40419"/>
    <lineage>
        <taxon>Eukaryota</taxon>
        <taxon>Fungi</taxon>
        <taxon>Dikarya</taxon>
        <taxon>Basidiomycota</taxon>
        <taxon>Agaricomycotina</taxon>
        <taxon>Agaricomycetes</taxon>
        <taxon>Russulales</taxon>
        <taxon>Auriscalpiaceae</taxon>
        <taxon>Auriscalpium</taxon>
    </lineage>
</organism>
<evidence type="ECO:0000313" key="2">
    <source>
        <dbReference type="Proteomes" id="UP000814033"/>
    </source>
</evidence>